<dbReference type="EMBL" id="JAQIPB010000001">
    <property type="protein sequence ID" value="MDA7415316.1"/>
    <property type="molecule type" value="Genomic_DNA"/>
</dbReference>
<accession>A0AAE3N6N6</accession>
<dbReference type="Proteomes" id="UP001212602">
    <property type="component" value="Unassembled WGS sequence"/>
</dbReference>
<reference evidence="1" key="1">
    <citation type="submission" date="2023-01" db="EMBL/GenBank/DDBJ databases">
        <title>Xenophilus mangrovi sp. nov., isolated from soil of Mangrove nature reserve.</title>
        <authorList>
            <person name="Xu S."/>
            <person name="Liu Z."/>
            <person name="Xu Y."/>
        </authorList>
    </citation>
    <scope>NUCLEOTIDE SEQUENCE</scope>
    <source>
        <strain evidence="1">YW8</strain>
    </source>
</reference>
<proteinExistence type="predicted"/>
<dbReference type="InterPro" id="IPR016155">
    <property type="entry name" value="Mopterin_synth/thiamin_S_b"/>
</dbReference>
<dbReference type="SUPFAM" id="SSF54285">
    <property type="entry name" value="MoaD/ThiS"/>
    <property type="match status" value="1"/>
</dbReference>
<dbReference type="PANTHER" id="PTHR34472">
    <property type="entry name" value="SULFUR CARRIER PROTEIN THIS"/>
    <property type="match status" value="1"/>
</dbReference>
<gene>
    <name evidence="1" type="primary">thiS</name>
    <name evidence="1" type="ORF">PGB34_02965</name>
</gene>
<keyword evidence="2" id="KW-1185">Reference proteome</keyword>
<dbReference type="Pfam" id="PF02597">
    <property type="entry name" value="ThiS"/>
    <property type="match status" value="1"/>
</dbReference>
<dbReference type="RefSeq" id="WP_271426575.1">
    <property type="nucleotide sequence ID" value="NZ_JAQIPB010000001.1"/>
</dbReference>
<dbReference type="AlphaFoldDB" id="A0AAE3N6N6"/>
<dbReference type="InterPro" id="IPR010035">
    <property type="entry name" value="Thi_S"/>
</dbReference>
<dbReference type="InterPro" id="IPR012675">
    <property type="entry name" value="Beta-grasp_dom_sf"/>
</dbReference>
<comment type="caution">
    <text evidence="1">The sequence shown here is derived from an EMBL/GenBank/DDBJ whole genome shotgun (WGS) entry which is preliminary data.</text>
</comment>
<dbReference type="CDD" id="cd00565">
    <property type="entry name" value="Ubl_ThiS"/>
    <property type="match status" value="1"/>
</dbReference>
<evidence type="ECO:0000313" key="2">
    <source>
        <dbReference type="Proteomes" id="UP001212602"/>
    </source>
</evidence>
<dbReference type="Gene3D" id="3.10.20.30">
    <property type="match status" value="1"/>
</dbReference>
<name>A0AAE3N6N6_9BURK</name>
<organism evidence="1 2">
    <name type="scientific">Xenophilus arseniciresistens</name>
    <dbReference type="NCBI Taxonomy" id="1283306"/>
    <lineage>
        <taxon>Bacteria</taxon>
        <taxon>Pseudomonadati</taxon>
        <taxon>Pseudomonadota</taxon>
        <taxon>Betaproteobacteria</taxon>
        <taxon>Burkholderiales</taxon>
        <taxon>Comamonadaceae</taxon>
        <taxon>Xenophilus</taxon>
    </lineage>
</organism>
<dbReference type="NCBIfam" id="TIGR01683">
    <property type="entry name" value="thiS"/>
    <property type="match status" value="1"/>
</dbReference>
<protein>
    <submittedName>
        <fullName evidence="1">Sulfur carrier protein ThiS</fullName>
    </submittedName>
</protein>
<sequence length="65" mass="6891">MNIQINGQPHQIAEGATVADAVTLLAAQPPYAAAVNREFVPRSQHAAHLLHEGDQVEIIRPVTGG</sequence>
<evidence type="ECO:0000313" key="1">
    <source>
        <dbReference type="EMBL" id="MDA7415316.1"/>
    </source>
</evidence>
<dbReference type="PANTHER" id="PTHR34472:SF1">
    <property type="entry name" value="SULFUR CARRIER PROTEIN THIS"/>
    <property type="match status" value="1"/>
</dbReference>
<dbReference type="InterPro" id="IPR003749">
    <property type="entry name" value="ThiS/MoaD-like"/>
</dbReference>